<dbReference type="GO" id="GO:0045179">
    <property type="term" value="C:apical cortex"/>
    <property type="evidence" value="ECO:0007669"/>
    <property type="project" value="TreeGrafter"/>
</dbReference>
<dbReference type="GO" id="GO:0008356">
    <property type="term" value="P:asymmetric cell division"/>
    <property type="evidence" value="ECO:0007669"/>
    <property type="project" value="InterPro"/>
</dbReference>
<accession>A0AAD9NVX4</accession>
<dbReference type="InterPro" id="IPR045789">
    <property type="entry name" value="Insc_C"/>
</dbReference>
<keyword evidence="3" id="KW-1185">Reference proteome</keyword>
<name>A0AAD9NVX4_RIDPI</name>
<dbReference type="PANTHER" id="PTHR21386">
    <property type="entry name" value="INSCUTEABLE"/>
    <property type="match status" value="1"/>
</dbReference>
<dbReference type="Proteomes" id="UP001209878">
    <property type="component" value="Unassembled WGS sequence"/>
</dbReference>
<evidence type="ECO:0000313" key="2">
    <source>
        <dbReference type="EMBL" id="KAK2183191.1"/>
    </source>
</evidence>
<reference evidence="2" key="1">
    <citation type="journal article" date="2023" name="Mol. Biol. Evol.">
        <title>Third-Generation Sequencing Reveals the Adaptive Role of the Epigenome in Three Deep-Sea Polychaetes.</title>
        <authorList>
            <person name="Perez M."/>
            <person name="Aroh O."/>
            <person name="Sun Y."/>
            <person name="Lan Y."/>
            <person name="Juniper S.K."/>
            <person name="Young C.R."/>
            <person name="Angers B."/>
            <person name="Qian P.Y."/>
        </authorList>
    </citation>
    <scope>NUCLEOTIDE SEQUENCE</scope>
    <source>
        <strain evidence="2">R07B-5</strain>
    </source>
</reference>
<dbReference type="Gene3D" id="1.25.10.10">
    <property type="entry name" value="Leucine-rich Repeat Variant"/>
    <property type="match status" value="1"/>
</dbReference>
<dbReference type="SUPFAM" id="SSF48371">
    <property type="entry name" value="ARM repeat"/>
    <property type="match status" value="1"/>
</dbReference>
<dbReference type="InterPro" id="IPR039921">
    <property type="entry name" value="Inscuteable"/>
</dbReference>
<evidence type="ECO:0000313" key="3">
    <source>
        <dbReference type="Proteomes" id="UP001209878"/>
    </source>
</evidence>
<dbReference type="InterPro" id="IPR000225">
    <property type="entry name" value="Armadillo"/>
</dbReference>
<dbReference type="Pfam" id="PF19427">
    <property type="entry name" value="Insc_C"/>
    <property type="match status" value="1"/>
</dbReference>
<feature type="domain" description="Protein inscuteable homologue C-terminal" evidence="1">
    <location>
        <begin position="17"/>
        <end position="169"/>
    </location>
</feature>
<dbReference type="GO" id="GO:0045176">
    <property type="term" value="P:apical protein localization"/>
    <property type="evidence" value="ECO:0007669"/>
    <property type="project" value="TreeGrafter"/>
</dbReference>
<sequence length="170" mass="18446">MYHTAQSLIEHCLLDTCHSIYAKDQVVTVLANMAAIECCCSEIIDNHGVELLVQFLHEAPLEGTRKCELATVERVQQKAAIALTRLCRDTEVAQNVVDLNAVGRFVELCQQPTLRSQSDAVLVACLGALRKISTLCGLQGELGSSDVQQLVHAPLKDAFLNCSGVDESPV</sequence>
<proteinExistence type="predicted"/>
<dbReference type="GO" id="GO:0009786">
    <property type="term" value="P:regulation of asymmetric cell division"/>
    <property type="evidence" value="ECO:0007669"/>
    <property type="project" value="TreeGrafter"/>
</dbReference>
<organism evidence="2 3">
    <name type="scientific">Ridgeia piscesae</name>
    <name type="common">Tubeworm</name>
    <dbReference type="NCBI Taxonomy" id="27915"/>
    <lineage>
        <taxon>Eukaryota</taxon>
        <taxon>Metazoa</taxon>
        <taxon>Spiralia</taxon>
        <taxon>Lophotrochozoa</taxon>
        <taxon>Annelida</taxon>
        <taxon>Polychaeta</taxon>
        <taxon>Sedentaria</taxon>
        <taxon>Canalipalpata</taxon>
        <taxon>Sabellida</taxon>
        <taxon>Siboglinidae</taxon>
        <taxon>Ridgeia</taxon>
    </lineage>
</organism>
<dbReference type="SMART" id="SM00185">
    <property type="entry name" value="ARM"/>
    <property type="match status" value="2"/>
</dbReference>
<protein>
    <recommendedName>
        <fullName evidence="1">Protein inscuteable homologue C-terminal domain-containing protein</fullName>
    </recommendedName>
</protein>
<dbReference type="PANTHER" id="PTHR21386:SF0">
    <property type="entry name" value="PROTEIN INSCUTEABLE HOMOLOG"/>
    <property type="match status" value="1"/>
</dbReference>
<evidence type="ECO:0000259" key="1">
    <source>
        <dbReference type="Pfam" id="PF19427"/>
    </source>
</evidence>
<dbReference type="GO" id="GO:0008093">
    <property type="term" value="F:cytoskeletal anchor activity"/>
    <property type="evidence" value="ECO:0007669"/>
    <property type="project" value="TreeGrafter"/>
</dbReference>
<dbReference type="InterPro" id="IPR016024">
    <property type="entry name" value="ARM-type_fold"/>
</dbReference>
<dbReference type="AlphaFoldDB" id="A0AAD9NVX4"/>
<comment type="caution">
    <text evidence="2">The sequence shown here is derived from an EMBL/GenBank/DDBJ whole genome shotgun (WGS) entry which is preliminary data.</text>
</comment>
<dbReference type="InterPro" id="IPR011989">
    <property type="entry name" value="ARM-like"/>
</dbReference>
<gene>
    <name evidence="2" type="ORF">NP493_321g05015</name>
</gene>
<dbReference type="EMBL" id="JAODUO010000320">
    <property type="protein sequence ID" value="KAK2183191.1"/>
    <property type="molecule type" value="Genomic_DNA"/>
</dbReference>
<dbReference type="GO" id="GO:0000132">
    <property type="term" value="P:establishment of mitotic spindle orientation"/>
    <property type="evidence" value="ECO:0007669"/>
    <property type="project" value="TreeGrafter"/>
</dbReference>